<dbReference type="Proteomes" id="UP000061839">
    <property type="component" value="Chromosome"/>
</dbReference>
<accession>A0A0D4BYJ2</accession>
<dbReference type="AlphaFoldDB" id="A0A0D4BYJ2"/>
<name>A0A0D4BYJ2_9MICC</name>
<protein>
    <recommendedName>
        <fullName evidence="4">Alpha integrin</fullName>
    </recommendedName>
</protein>
<sequence length="422" mass="44363">MTARVAIGALLLSGLGLLPAPLAGAAEELPTVGDHVPATELSSAQLTEEACYVPSTADDNVLKTMKSIGDQRGISYRVRLAMFETAWVESHANNLNCGDLDSVGVFQQRPAAGWGTVAQCTNVVYATNKFLDQAIPNAANYPSWSAGTVAQSVQRSAYPERYDQAQSIAEALIQRSNALGGPTIGDAGSLVAINPSGQLVNYGAKLPLVSPPNLIGPGWADFKSVHVTDWNNDGVLDLLAQANGGNLTIYYGSSNGGFNNPLQIGHGWANLDIQIAKFDGPNTYPGIIAKTNTGALLFYPNLGSNKIGNPRTIGSGWNNISDFTTLDWNNDGATDVIGIQASTGDLIAYVKNGGNTFESQKIGQGWTGIRIQAITSFNGTGTKGLLATKTDGTLHYYPITGTTFGTPSQIGNGWNTMKIAGH</sequence>
<feature type="signal peptide" evidence="1">
    <location>
        <begin position="1"/>
        <end position="25"/>
    </location>
</feature>
<dbReference type="KEGG" id="ari:UM93_07560"/>
<dbReference type="HOGENOM" id="CLU_564571_0_0_11"/>
<dbReference type="EMBL" id="CP011005">
    <property type="protein sequence ID" value="AJT41408.1"/>
    <property type="molecule type" value="Genomic_DNA"/>
</dbReference>
<organism evidence="2 3">
    <name type="scientific">Psychromicrobium lacuslunae</name>
    <dbReference type="NCBI Taxonomy" id="1618207"/>
    <lineage>
        <taxon>Bacteria</taxon>
        <taxon>Bacillati</taxon>
        <taxon>Actinomycetota</taxon>
        <taxon>Actinomycetes</taxon>
        <taxon>Micrococcales</taxon>
        <taxon>Micrococcaceae</taxon>
        <taxon>Psychromicrobium</taxon>
    </lineage>
</organism>
<evidence type="ECO:0000313" key="3">
    <source>
        <dbReference type="Proteomes" id="UP000061839"/>
    </source>
</evidence>
<keyword evidence="3" id="KW-1185">Reference proteome</keyword>
<evidence type="ECO:0008006" key="4">
    <source>
        <dbReference type="Google" id="ProtNLM"/>
    </source>
</evidence>
<proteinExistence type="predicted"/>
<dbReference type="SUPFAM" id="SSF69318">
    <property type="entry name" value="Integrin alpha N-terminal domain"/>
    <property type="match status" value="1"/>
</dbReference>
<feature type="chain" id="PRO_5002281094" description="Alpha integrin" evidence="1">
    <location>
        <begin position="26"/>
        <end position="422"/>
    </location>
</feature>
<dbReference type="PANTHER" id="PTHR44103">
    <property type="entry name" value="PROPROTEIN CONVERTASE P"/>
    <property type="match status" value="1"/>
</dbReference>
<dbReference type="PATRIC" id="fig|1618207.4.peg.1531"/>
<dbReference type="InterPro" id="IPR028994">
    <property type="entry name" value="Integrin_alpha_N"/>
</dbReference>
<keyword evidence="1" id="KW-0732">Signal</keyword>
<evidence type="ECO:0000313" key="2">
    <source>
        <dbReference type="EMBL" id="AJT41408.1"/>
    </source>
</evidence>
<reference evidence="2 3" key="1">
    <citation type="journal article" date="2015" name="Genome Announc.">
        <title>Complete Genome Sequencing of Protease-Producing Novel Arthrobacter sp. Strain IHBB 11108 Using PacBio Single-Molecule Real-Time Sequencing Technology.</title>
        <authorList>
            <person name="Kiran S."/>
            <person name="Swarnkar M.K."/>
            <person name="Pal M."/>
            <person name="Thakur R."/>
            <person name="Tewari R."/>
            <person name="Singh A.K."/>
            <person name="Gulati A."/>
        </authorList>
    </citation>
    <scope>NUCLEOTIDE SEQUENCE [LARGE SCALE GENOMIC DNA]</scope>
    <source>
        <strain evidence="2 3">IHBB 11108</strain>
    </source>
</reference>
<dbReference type="PANTHER" id="PTHR44103:SF1">
    <property type="entry name" value="PROPROTEIN CONVERTASE P"/>
    <property type="match status" value="1"/>
</dbReference>
<evidence type="ECO:0000256" key="1">
    <source>
        <dbReference type="SAM" id="SignalP"/>
    </source>
</evidence>
<gene>
    <name evidence="2" type="ORF">UM93_07560</name>
</gene>
<dbReference type="STRING" id="1618207.UM93_07560"/>